<dbReference type="InterPro" id="IPR036291">
    <property type="entry name" value="NAD(P)-bd_dom_sf"/>
</dbReference>
<evidence type="ECO:0000256" key="3">
    <source>
        <dbReference type="RuleBase" id="RU000363"/>
    </source>
</evidence>
<dbReference type="Proteomes" id="UP000001989">
    <property type="component" value="Chromosome"/>
</dbReference>
<dbReference type="InterPro" id="IPR002347">
    <property type="entry name" value="SDR_fam"/>
</dbReference>
<dbReference type="EMBL" id="CP000699">
    <property type="protein sequence ID" value="ABQ70668.1"/>
    <property type="molecule type" value="Genomic_DNA"/>
</dbReference>
<dbReference type="PANTHER" id="PTHR43669">
    <property type="entry name" value="5-KETO-D-GLUCONATE 5-REDUCTASE"/>
    <property type="match status" value="1"/>
</dbReference>
<keyword evidence="5" id="KW-1185">Reference proteome</keyword>
<proteinExistence type="inferred from homology"/>
<keyword evidence="2" id="KW-0560">Oxidoreductase</keyword>
<dbReference type="PROSITE" id="PS00061">
    <property type="entry name" value="ADH_SHORT"/>
    <property type="match status" value="1"/>
</dbReference>
<evidence type="ECO:0000313" key="5">
    <source>
        <dbReference type="Proteomes" id="UP000001989"/>
    </source>
</evidence>
<dbReference type="Gene3D" id="3.40.50.720">
    <property type="entry name" value="NAD(P)-binding Rossmann-like Domain"/>
    <property type="match status" value="1"/>
</dbReference>
<dbReference type="InterPro" id="IPR020904">
    <property type="entry name" value="Sc_DH/Rdtase_CS"/>
</dbReference>
<accession>A0A9J9LG16</accession>
<evidence type="ECO:0000256" key="1">
    <source>
        <dbReference type="ARBA" id="ARBA00006484"/>
    </source>
</evidence>
<dbReference type="AlphaFoldDB" id="A0A9J9LG16"/>
<protein>
    <submittedName>
        <fullName evidence="4">Short-chain dehydrogenase/reductase SDR</fullName>
    </submittedName>
</protein>
<gene>
    <name evidence="4" type="ordered locus">Swit_4328</name>
</gene>
<dbReference type="SUPFAM" id="SSF51735">
    <property type="entry name" value="NAD(P)-binding Rossmann-fold domains"/>
    <property type="match status" value="1"/>
</dbReference>
<organism evidence="4 5">
    <name type="scientific">Rhizorhabdus wittichii (strain DSM 6014 / CCUG 31198 / JCM 15750 / NBRC 105917 / EY 4224 / RW1)</name>
    <name type="common">Sphingomonas wittichii</name>
    <dbReference type="NCBI Taxonomy" id="392499"/>
    <lineage>
        <taxon>Bacteria</taxon>
        <taxon>Pseudomonadati</taxon>
        <taxon>Pseudomonadota</taxon>
        <taxon>Alphaproteobacteria</taxon>
        <taxon>Sphingomonadales</taxon>
        <taxon>Sphingomonadaceae</taxon>
        <taxon>Rhizorhabdus</taxon>
    </lineage>
</organism>
<dbReference type="KEGG" id="swi:Swit_4328"/>
<dbReference type="Pfam" id="PF00106">
    <property type="entry name" value="adh_short"/>
    <property type="match status" value="1"/>
</dbReference>
<dbReference type="CDD" id="cd05233">
    <property type="entry name" value="SDR_c"/>
    <property type="match status" value="1"/>
</dbReference>
<evidence type="ECO:0000256" key="2">
    <source>
        <dbReference type="ARBA" id="ARBA00023002"/>
    </source>
</evidence>
<name>A0A9J9LG16_RHIWR</name>
<dbReference type="PRINTS" id="PR00080">
    <property type="entry name" value="SDRFAMILY"/>
</dbReference>
<reference evidence="4 5" key="1">
    <citation type="journal article" date="2010" name="J. Bacteriol.">
        <title>Genome sequence of the dioxin-mineralizing bacterium Sphingomonas wittichii RW1.</title>
        <authorList>
            <person name="Miller T.R."/>
            <person name="Delcher A.L."/>
            <person name="Salzberg S.L."/>
            <person name="Saunders E."/>
            <person name="Detter J.C."/>
            <person name="Halden R.U."/>
        </authorList>
    </citation>
    <scope>NUCLEOTIDE SEQUENCE [LARGE SCALE GENOMIC DNA]</scope>
    <source>
        <strain evidence="5">DSM 6014 / CCUG 31198 / JCM 15750 / NBRC 105917 / EY 4224 / RW1</strain>
    </source>
</reference>
<sequence>MHMWDDWARTARPLNGKGAIVTGAGRGCGRAIARGLAAAGARVCCAARSEKELAETVALIEADGGSAMAFAVDVTDLAAVEAMTETATAAFGGLDLLVLSHGVALAVAPIEGGDPADWRRTIEVNLIGSYHCIRAAVPPMKARGAGKIIVVGSGQGHNGTAATSAYASSKAGTWALTRSVAAELIGFNISVNELLPGNVRTQLYDETFAQTVAMTPDGGEPISAKRSHEWLKAPEDVVPLALFMACQPDVGPTAQSFSLMRRL</sequence>
<dbReference type="PANTHER" id="PTHR43669:SF3">
    <property type="entry name" value="ALCOHOL DEHYDROGENASE, PUTATIVE (AFU_ORTHOLOGUE AFUA_3G03445)-RELATED"/>
    <property type="match status" value="1"/>
</dbReference>
<dbReference type="GO" id="GO:0016491">
    <property type="term" value="F:oxidoreductase activity"/>
    <property type="evidence" value="ECO:0007669"/>
    <property type="project" value="UniProtKB-KW"/>
</dbReference>
<evidence type="ECO:0000313" key="4">
    <source>
        <dbReference type="EMBL" id="ABQ70668.1"/>
    </source>
</evidence>
<comment type="similarity">
    <text evidence="1 3">Belongs to the short-chain dehydrogenases/reductases (SDR) family.</text>
</comment>
<dbReference type="FunFam" id="3.40.50.720:FF:000084">
    <property type="entry name" value="Short-chain dehydrogenase reductase"/>
    <property type="match status" value="1"/>
</dbReference>
<dbReference type="PRINTS" id="PR00081">
    <property type="entry name" value="GDHRDH"/>
</dbReference>